<sequence>MAASVEQWARRWAEAHMDFSSRPSLHSHDYDNVHRSPPGLPALATAARGAAAWVAALVIVYTADLPLGLVVGSMLVAGFVYASTVIAERKAWLAGRHGGHRDLVAVALVALASATCLPSTGVAANATQWVWASAAWIVALHSALLARIPGIQLRSFTSRARTHGRMSVTQWGIGIGAPLGLLAFSIVWPSPWRIAVWLWWLALAIAVLATRAASPSSLQPGSPHQPL</sequence>
<organism evidence="2 3">
    <name type="scientific">Thecamonas trahens ATCC 50062</name>
    <dbReference type="NCBI Taxonomy" id="461836"/>
    <lineage>
        <taxon>Eukaryota</taxon>
        <taxon>Apusozoa</taxon>
        <taxon>Apusomonadida</taxon>
        <taxon>Apusomonadidae</taxon>
        <taxon>Thecamonas</taxon>
    </lineage>
</organism>
<gene>
    <name evidence="2" type="ORF">AMSG_05186</name>
</gene>
<keyword evidence="1" id="KW-1133">Transmembrane helix</keyword>
<feature type="transmembrane region" description="Helical" evidence="1">
    <location>
        <begin position="129"/>
        <end position="148"/>
    </location>
</feature>
<proteinExistence type="predicted"/>
<evidence type="ECO:0000256" key="1">
    <source>
        <dbReference type="SAM" id="Phobius"/>
    </source>
</evidence>
<feature type="transmembrane region" description="Helical" evidence="1">
    <location>
        <begin position="40"/>
        <end position="61"/>
    </location>
</feature>
<evidence type="ECO:0000313" key="2">
    <source>
        <dbReference type="EMBL" id="KNC49204.1"/>
    </source>
</evidence>
<dbReference type="Proteomes" id="UP000054408">
    <property type="component" value="Unassembled WGS sequence"/>
</dbReference>
<keyword evidence="1" id="KW-0812">Transmembrane</keyword>
<name>A0A0L0DA26_THETB</name>
<dbReference type="EMBL" id="GL349454">
    <property type="protein sequence ID" value="KNC49204.1"/>
    <property type="molecule type" value="Genomic_DNA"/>
</dbReference>
<feature type="transmembrane region" description="Helical" evidence="1">
    <location>
        <begin position="168"/>
        <end position="188"/>
    </location>
</feature>
<keyword evidence="3" id="KW-1185">Reference proteome</keyword>
<feature type="transmembrane region" description="Helical" evidence="1">
    <location>
        <begin position="194"/>
        <end position="213"/>
    </location>
</feature>
<dbReference type="RefSeq" id="XP_013757927.1">
    <property type="nucleotide sequence ID" value="XM_013902473.1"/>
</dbReference>
<evidence type="ECO:0000313" key="3">
    <source>
        <dbReference type="Proteomes" id="UP000054408"/>
    </source>
</evidence>
<feature type="transmembrane region" description="Helical" evidence="1">
    <location>
        <begin position="103"/>
        <end position="123"/>
    </location>
</feature>
<dbReference type="GeneID" id="25564650"/>
<reference evidence="2 3" key="1">
    <citation type="submission" date="2010-05" db="EMBL/GenBank/DDBJ databases">
        <title>The Genome Sequence of Thecamonas trahens ATCC 50062.</title>
        <authorList>
            <consortium name="The Broad Institute Genome Sequencing Platform"/>
            <person name="Russ C."/>
            <person name="Cuomo C."/>
            <person name="Shea T."/>
            <person name="Young S.K."/>
            <person name="Zeng Q."/>
            <person name="Koehrsen M."/>
            <person name="Haas B."/>
            <person name="Borodovsky M."/>
            <person name="Guigo R."/>
            <person name="Alvarado L."/>
            <person name="Berlin A."/>
            <person name="Bochicchio J."/>
            <person name="Borenstein D."/>
            <person name="Chapman S."/>
            <person name="Chen Z."/>
            <person name="Freedman E."/>
            <person name="Gellesch M."/>
            <person name="Goldberg J."/>
            <person name="Griggs A."/>
            <person name="Gujja S."/>
            <person name="Heilman E."/>
            <person name="Heiman D."/>
            <person name="Hepburn T."/>
            <person name="Howarth C."/>
            <person name="Jen D."/>
            <person name="Larson L."/>
            <person name="Mehta T."/>
            <person name="Park D."/>
            <person name="Pearson M."/>
            <person name="Roberts A."/>
            <person name="Saif S."/>
            <person name="Shenoy N."/>
            <person name="Sisk P."/>
            <person name="Stolte C."/>
            <person name="Sykes S."/>
            <person name="Thomson T."/>
            <person name="Walk T."/>
            <person name="White J."/>
            <person name="Yandava C."/>
            <person name="Burger G."/>
            <person name="Gray M.W."/>
            <person name="Holland P.W.H."/>
            <person name="King N."/>
            <person name="Lang F.B.F."/>
            <person name="Roger A.J."/>
            <person name="Ruiz-Trillo I."/>
            <person name="Lander E."/>
            <person name="Nusbaum C."/>
        </authorList>
    </citation>
    <scope>NUCLEOTIDE SEQUENCE [LARGE SCALE GENOMIC DNA]</scope>
    <source>
        <strain evidence="2 3">ATCC 50062</strain>
    </source>
</reference>
<accession>A0A0L0DA26</accession>
<keyword evidence="1" id="KW-0472">Membrane</keyword>
<dbReference type="AlphaFoldDB" id="A0A0L0DA26"/>
<protein>
    <submittedName>
        <fullName evidence="2">Uncharacterized protein</fullName>
    </submittedName>
</protein>
<feature type="transmembrane region" description="Helical" evidence="1">
    <location>
        <begin position="67"/>
        <end position="87"/>
    </location>
</feature>